<reference evidence="1 2" key="1">
    <citation type="submission" date="2024-01" db="EMBL/GenBank/DDBJ databases">
        <title>The genomes of 5 underutilized Papilionoideae crops provide insights into root nodulation and disease resistanc.</title>
        <authorList>
            <person name="Jiang F."/>
        </authorList>
    </citation>
    <scope>NUCLEOTIDE SEQUENCE [LARGE SCALE GENOMIC DNA]</scope>
    <source>
        <strain evidence="1">DUOXIRENSHENG_FW03</strain>
        <tissue evidence="1">Leaves</tissue>
    </source>
</reference>
<sequence>MRETLCQRVTFRRLTSGLRMDSVCNLEMDVAVWACDVVHKDQWQFINLYTIIPLEVHQRILETGISILMASVITLAEEWSERMRNIIVEHLVELRWSRNKLLFQGVTTPACRRSGSFMLIFHGFWIVCSSLTRKER</sequence>
<dbReference type="Proteomes" id="UP001386955">
    <property type="component" value="Unassembled WGS sequence"/>
</dbReference>
<organism evidence="1 2">
    <name type="scientific">Psophocarpus tetragonolobus</name>
    <name type="common">Winged bean</name>
    <name type="synonym">Dolichos tetragonolobus</name>
    <dbReference type="NCBI Taxonomy" id="3891"/>
    <lineage>
        <taxon>Eukaryota</taxon>
        <taxon>Viridiplantae</taxon>
        <taxon>Streptophyta</taxon>
        <taxon>Embryophyta</taxon>
        <taxon>Tracheophyta</taxon>
        <taxon>Spermatophyta</taxon>
        <taxon>Magnoliopsida</taxon>
        <taxon>eudicotyledons</taxon>
        <taxon>Gunneridae</taxon>
        <taxon>Pentapetalae</taxon>
        <taxon>rosids</taxon>
        <taxon>fabids</taxon>
        <taxon>Fabales</taxon>
        <taxon>Fabaceae</taxon>
        <taxon>Papilionoideae</taxon>
        <taxon>50 kb inversion clade</taxon>
        <taxon>NPAAA clade</taxon>
        <taxon>indigoferoid/millettioid clade</taxon>
        <taxon>Phaseoleae</taxon>
        <taxon>Psophocarpus</taxon>
    </lineage>
</organism>
<protein>
    <submittedName>
        <fullName evidence="1">Uncharacterized protein</fullName>
    </submittedName>
</protein>
<gene>
    <name evidence="1" type="ORF">VNO78_11324</name>
</gene>
<dbReference type="EMBL" id="JAYMYS010000003">
    <property type="protein sequence ID" value="KAK7400124.1"/>
    <property type="molecule type" value="Genomic_DNA"/>
</dbReference>
<dbReference type="AlphaFoldDB" id="A0AAN9SL77"/>
<keyword evidence="2" id="KW-1185">Reference proteome</keyword>
<proteinExistence type="predicted"/>
<accession>A0AAN9SL77</accession>
<evidence type="ECO:0000313" key="2">
    <source>
        <dbReference type="Proteomes" id="UP001386955"/>
    </source>
</evidence>
<name>A0AAN9SL77_PSOTE</name>
<evidence type="ECO:0000313" key="1">
    <source>
        <dbReference type="EMBL" id="KAK7400124.1"/>
    </source>
</evidence>
<comment type="caution">
    <text evidence="1">The sequence shown here is derived from an EMBL/GenBank/DDBJ whole genome shotgun (WGS) entry which is preliminary data.</text>
</comment>